<keyword evidence="5 9" id="KW-0812">Transmembrane</keyword>
<protein>
    <submittedName>
        <fullName evidence="12">F17-like fimbrial usher</fullName>
    </submittedName>
</protein>
<evidence type="ECO:0000256" key="7">
    <source>
        <dbReference type="ARBA" id="ARBA00023136"/>
    </source>
</evidence>
<proteinExistence type="inferred from homology"/>
<evidence type="ECO:0000259" key="10">
    <source>
        <dbReference type="Pfam" id="PF13953"/>
    </source>
</evidence>
<keyword evidence="9" id="KW-1029">Fimbrium biogenesis</keyword>
<dbReference type="PROSITE" id="PS01151">
    <property type="entry name" value="FIMBRIAL_USHER"/>
    <property type="match status" value="1"/>
</dbReference>
<dbReference type="InterPro" id="IPR037224">
    <property type="entry name" value="PapC_N_sf"/>
</dbReference>
<evidence type="ECO:0000256" key="5">
    <source>
        <dbReference type="ARBA" id="ARBA00022692"/>
    </source>
</evidence>
<keyword evidence="8 9" id="KW-0998">Cell outer membrane</keyword>
<keyword evidence="6" id="KW-0732">Signal</keyword>
<dbReference type="InterPro" id="IPR043142">
    <property type="entry name" value="PapC-like_C_sf"/>
</dbReference>
<sequence length="851" mass="95320">MNHFPVIQSIKNMKKLTTKPFTRRTLAYLLILAFYTSWGYAVEEDEFDGAYWGGGSKLGVDFSRFNQKNAVLPGEYDAEVRVNNVLKGNVRLRFADNDETQRAELCLTPALQEMLDLEKSAIKQQGEEDSCVWAKYAIPDAVFTYQTGEFRLDVDIPQALTVSHPRDYISPTRWQSGTTAAFVNYDVNYYRYHNQRSVNDNFYLGIRAGANIGSWALRHYGSLSWNKSNLSGSYTDGYQHGETYLQRDFALLQGDVTLGDFYTSDEIGESFGLRGIRVASDDRMLAPSQRSFAPVIRGIANTNANITIRQNGNIIYQIAVPAGPFIIDDLYSSGNNGDLLVEIQESDGKVRSFSVPFSNTAPLLRVGHFRYRLSGGKYRHNDDAVEDNVMQATLQYGLFNSLTINGGAIASPNYRARLFGFGLATPIGAFSADSTWAKARFSHQTFKGQRLHGNYRIDFNNFGTNIMLSVYRYSRDFYRLQDTLSINHEAKKYTGFYFPLPYLVPKGQYQLSINQNMGKWGDFYLSGQTSTYWGTEGESREYQIAYSNRYKSLGYQISLSQTHDKISDRREKAVYLSFSLPLGDNHSLSSSYSRQSDYSSAQLGVNGSLGDKRQWNYGLSVSQDANRYRQVAANGGFQSGIGDYRASFSQDNQHSRQMGISANGSIVAHQYGITLGTRVSDGFAIIHAKEGRGAGIESGNGNLDYFGNGIVPYVSPYSVNYIGIDPKGAQENVDFEATETQIIPRANSIHLVDFSTHKNTMILFNLSLPSHEIVPMTATAQDEKGQFVGYVGQGGMLFAERLTKSEGRLNVKWGQNSADQCEFDYRVDLSENSKLQAKTYDALCTPVKNRE</sequence>
<dbReference type="Pfam" id="PF00577">
    <property type="entry name" value="Usher"/>
    <property type="match status" value="1"/>
</dbReference>
<keyword evidence="4" id="KW-1134">Transmembrane beta strand</keyword>
<comment type="similarity">
    <text evidence="2 9">Belongs to the fimbrial export usher family.</text>
</comment>
<evidence type="ECO:0000259" key="11">
    <source>
        <dbReference type="Pfam" id="PF13954"/>
    </source>
</evidence>
<dbReference type="Proteomes" id="UP000249400">
    <property type="component" value="Chromosome 1"/>
</dbReference>
<feature type="domain" description="PapC N-terminal" evidence="11">
    <location>
        <begin position="47"/>
        <end position="188"/>
    </location>
</feature>
<evidence type="ECO:0000256" key="4">
    <source>
        <dbReference type="ARBA" id="ARBA00022452"/>
    </source>
</evidence>
<dbReference type="InterPro" id="IPR000015">
    <property type="entry name" value="Fimb_usher"/>
</dbReference>
<dbReference type="InterPro" id="IPR042186">
    <property type="entry name" value="FimD_plug_dom"/>
</dbReference>
<dbReference type="InterPro" id="IPR018030">
    <property type="entry name" value="Fimbrial_membr_usher_CS"/>
</dbReference>
<dbReference type="InterPro" id="IPR025885">
    <property type="entry name" value="PapC_N"/>
</dbReference>
<evidence type="ECO:0000256" key="6">
    <source>
        <dbReference type="ARBA" id="ARBA00022729"/>
    </source>
</evidence>
<evidence type="ECO:0000256" key="1">
    <source>
        <dbReference type="ARBA" id="ARBA00004571"/>
    </source>
</evidence>
<keyword evidence="3 9" id="KW-0813">Transport</keyword>
<dbReference type="Pfam" id="PF13953">
    <property type="entry name" value="PapC_C"/>
    <property type="match status" value="1"/>
</dbReference>
<evidence type="ECO:0000256" key="3">
    <source>
        <dbReference type="ARBA" id="ARBA00022448"/>
    </source>
</evidence>
<evidence type="ECO:0000313" key="12">
    <source>
        <dbReference type="EMBL" id="SQH36556.1"/>
    </source>
</evidence>
<dbReference type="Pfam" id="PF13954">
    <property type="entry name" value="PapC_N"/>
    <property type="match status" value="1"/>
</dbReference>
<keyword evidence="7 9" id="KW-0472">Membrane</keyword>
<evidence type="ECO:0000256" key="8">
    <source>
        <dbReference type="ARBA" id="ARBA00023237"/>
    </source>
</evidence>
<feature type="domain" description="PapC-like C-terminal" evidence="10">
    <location>
        <begin position="763"/>
        <end position="827"/>
    </location>
</feature>
<dbReference type="Gene3D" id="3.10.20.410">
    <property type="match status" value="1"/>
</dbReference>
<dbReference type="RefSeq" id="WP_006996156.1">
    <property type="nucleotide sequence ID" value="NZ_CP082857.1"/>
</dbReference>
<dbReference type="PANTHER" id="PTHR30451:SF5">
    <property type="entry name" value="SLR0019 PROTEIN"/>
    <property type="match status" value="1"/>
</dbReference>
<dbReference type="InterPro" id="IPR025949">
    <property type="entry name" value="PapC-like_C"/>
</dbReference>
<reference evidence="12 13" key="1">
    <citation type="submission" date="2018-06" db="EMBL/GenBank/DDBJ databases">
        <authorList>
            <consortium name="Pathogen Informatics"/>
            <person name="Doyle S."/>
        </authorList>
    </citation>
    <scope>NUCLEOTIDE SEQUENCE [LARGE SCALE GENOMIC DNA]</scope>
    <source>
        <strain evidence="12 13">NCTC8502</strain>
    </source>
</reference>
<evidence type="ECO:0000256" key="2">
    <source>
        <dbReference type="ARBA" id="ARBA00008064"/>
    </source>
</evidence>
<name>A0ABY1VUT6_HAEAE</name>
<dbReference type="Gene3D" id="2.60.40.3110">
    <property type="match status" value="1"/>
</dbReference>
<dbReference type="SUPFAM" id="SSF141729">
    <property type="entry name" value="FimD N-terminal domain-like"/>
    <property type="match status" value="1"/>
</dbReference>
<comment type="subcellular location">
    <subcellularLocation>
        <location evidence="1 9">Cell outer membrane</location>
        <topology evidence="1 9">Multi-pass membrane protein</topology>
    </subcellularLocation>
</comment>
<dbReference type="Gene3D" id="2.60.40.2070">
    <property type="match status" value="1"/>
</dbReference>
<organism evidence="12 13">
    <name type="scientific">Haemophilus aegyptius</name>
    <dbReference type="NCBI Taxonomy" id="197575"/>
    <lineage>
        <taxon>Bacteria</taxon>
        <taxon>Pseudomonadati</taxon>
        <taxon>Pseudomonadota</taxon>
        <taxon>Gammaproteobacteria</taxon>
        <taxon>Pasteurellales</taxon>
        <taxon>Pasteurellaceae</taxon>
        <taxon>Haemophilus</taxon>
    </lineage>
</organism>
<evidence type="ECO:0000256" key="9">
    <source>
        <dbReference type="RuleBase" id="RU003884"/>
    </source>
</evidence>
<gene>
    <name evidence="12" type="primary">aef2C</name>
    <name evidence="12" type="ORF">NCTC8502_00890</name>
</gene>
<dbReference type="EMBL" id="LS483429">
    <property type="protein sequence ID" value="SQH36556.1"/>
    <property type="molecule type" value="Genomic_DNA"/>
</dbReference>
<dbReference type="PANTHER" id="PTHR30451">
    <property type="entry name" value="OUTER MEMBRANE USHER PROTEIN"/>
    <property type="match status" value="1"/>
</dbReference>
<accession>A0ABY1VUT6</accession>
<evidence type="ECO:0000313" key="13">
    <source>
        <dbReference type="Proteomes" id="UP000249400"/>
    </source>
</evidence>
<keyword evidence="13" id="KW-1185">Reference proteome</keyword>
<dbReference type="Gene3D" id="2.60.40.2610">
    <property type="entry name" value="Outer membrane usher protein FimD, plug domain"/>
    <property type="match status" value="1"/>
</dbReference>